<keyword evidence="2" id="KW-0645">Protease</keyword>
<feature type="domain" description="Ubiquitin-like protease family profile" evidence="5">
    <location>
        <begin position="286"/>
        <end position="448"/>
    </location>
</feature>
<dbReference type="GeneID" id="111111668"/>
<name>A0A8B8BNL4_CRAVI</name>
<protein>
    <submittedName>
        <fullName evidence="8">Uncharacterized protein LOC111111668</fullName>
    </submittedName>
</protein>
<keyword evidence="7" id="KW-1185">Reference proteome</keyword>
<dbReference type="AlphaFoldDB" id="A0A8B8BNL4"/>
<dbReference type="PANTHER" id="PTHR47456:SF1">
    <property type="entry name" value="PHD-TYPE DOMAIN-CONTAINING PROTEIN"/>
    <property type="match status" value="1"/>
</dbReference>
<dbReference type="InterPro" id="IPR038765">
    <property type="entry name" value="Papain-like_cys_pep_sf"/>
</dbReference>
<evidence type="ECO:0000313" key="8">
    <source>
        <dbReference type="RefSeq" id="XP_022304481.1"/>
    </source>
</evidence>
<evidence type="ECO:0000256" key="3">
    <source>
        <dbReference type="ARBA" id="ARBA00022801"/>
    </source>
</evidence>
<dbReference type="OrthoDB" id="1939479at2759"/>
<evidence type="ECO:0000259" key="5">
    <source>
        <dbReference type="PROSITE" id="PS50600"/>
    </source>
</evidence>
<accession>A0A8B8BNL4</accession>
<dbReference type="PROSITE" id="PS50966">
    <property type="entry name" value="ZF_SWIM"/>
    <property type="match status" value="1"/>
</dbReference>
<dbReference type="KEGG" id="cvn:111111668"/>
<evidence type="ECO:0000256" key="1">
    <source>
        <dbReference type="ARBA" id="ARBA00005234"/>
    </source>
</evidence>
<dbReference type="RefSeq" id="XP_022304481.1">
    <property type="nucleotide sequence ID" value="XM_022448773.1"/>
</dbReference>
<dbReference type="InterPro" id="IPR007527">
    <property type="entry name" value="Znf_SWIM"/>
</dbReference>
<dbReference type="InterPro" id="IPR003653">
    <property type="entry name" value="Peptidase_C48_C"/>
</dbReference>
<dbReference type="SUPFAM" id="SSF54001">
    <property type="entry name" value="Cysteine proteinases"/>
    <property type="match status" value="1"/>
</dbReference>
<evidence type="ECO:0000313" key="7">
    <source>
        <dbReference type="Proteomes" id="UP000694844"/>
    </source>
</evidence>
<evidence type="ECO:0000256" key="4">
    <source>
        <dbReference type="PROSITE-ProRule" id="PRU00325"/>
    </source>
</evidence>
<feature type="domain" description="SWIM-type" evidence="6">
    <location>
        <begin position="41"/>
        <end position="75"/>
    </location>
</feature>
<comment type="similarity">
    <text evidence="1">Belongs to the peptidase C48 family.</text>
</comment>
<evidence type="ECO:0000259" key="6">
    <source>
        <dbReference type="PROSITE" id="PS50966"/>
    </source>
</evidence>
<organism evidence="7 8">
    <name type="scientific">Crassostrea virginica</name>
    <name type="common">Eastern oyster</name>
    <dbReference type="NCBI Taxonomy" id="6565"/>
    <lineage>
        <taxon>Eukaryota</taxon>
        <taxon>Metazoa</taxon>
        <taxon>Spiralia</taxon>
        <taxon>Lophotrochozoa</taxon>
        <taxon>Mollusca</taxon>
        <taxon>Bivalvia</taxon>
        <taxon>Autobranchia</taxon>
        <taxon>Pteriomorphia</taxon>
        <taxon>Ostreida</taxon>
        <taxon>Ostreoidea</taxon>
        <taxon>Ostreidae</taxon>
        <taxon>Crassostrea</taxon>
    </lineage>
</organism>
<dbReference type="Pfam" id="PF02902">
    <property type="entry name" value="Peptidase_C48"/>
    <property type="match status" value="1"/>
</dbReference>
<keyword evidence="4" id="KW-0863">Zinc-finger</keyword>
<evidence type="ECO:0000256" key="2">
    <source>
        <dbReference type="ARBA" id="ARBA00022670"/>
    </source>
</evidence>
<dbReference type="PROSITE" id="PS50600">
    <property type="entry name" value="ULP_PROTEASE"/>
    <property type="match status" value="1"/>
</dbReference>
<keyword evidence="4" id="KW-0862">Zinc</keyword>
<proteinExistence type="inferred from homology"/>
<gene>
    <name evidence="8" type="primary">LOC111111668</name>
</gene>
<sequence length="958" mass="110567">MFVDHCIKRIPPYTQYIPEDNIRQTLNGNFQVKSIDSGNVYDVDLLSACPSCSCPDWFKFHLPCKHILAIFQHYPGWDWDFLSKEFRDAPHFNLDHDILEKENQISDATEVPDNVFPDTHTYRNKNMCKTKKLEVQEEATLPNIKEWNLCRELLKTIQSSLMNVCGQNIRTVYNQLQQVAETLKRIEPKEDNLPLLKTHKRKILGKKDQVKTKRKKLFLPVRKKSKSGKYKVRQNATHLRILDESNCAHVKSSTNEVDEIQVEKEVNKIWNQASSTGYIIARCGDVNLTDEDIVSLKGNNWLTDQVIDSYLGAVAEAETDKGKKVLRIATSTMTSIIEGHNLQNMTLRNVQLGTLDVIIGAHLQQMGHWNLVVIEPSMRNIVFFNSLGETHHQKERIKKNWSDFYSQRVVIGLELQGPKDWSVETLQHTKQTDGYNCGVFVLLFAQRYFTKEKIVNISSAELQLNRMRIAKHLLMYQVYIRDRCPACGFQIHPNQNKTSCKLCERQFHQMPFCLGEISQDEGHENFTCKSCVPSKEETMVVESDHRIPKYIKHQKIKRDIQHTPSREPFDIAQPGVDAVLETNFSERACENLLDTMKHCGWNRNSKTAQKVTEKLPVIPNHLQTRFQGYQCIGIFGDGYINDIPQSIKRNNMSPLATRCPASESLFASVSILIWGDIVKMQFLRLATVCYEILHCEERSDIKELIWLEMSSNSKNDSEDLREMHLKAIASITNRKITVYNASHGGKSYLCESVNVSPYLPLLELTLHGEDNMSYMPLVDGCLVGRGQRFFDRCGAMEFGLCHGDFGDKVTCYVCGQKYHVHCLEVYEEPLQCGCHLHMPFQLKDKSFYRNNDDMKEMIEKINLKDFVRSILNGRRPSLRQKIFCGKNSRLIQKQKEKQIHAVALTEEMIKFIINSTRKIVSCPLNHALDIYLPEVLIKIIQSRENVNRLLAELMMQEL</sequence>
<dbReference type="Gene3D" id="3.40.395.10">
    <property type="entry name" value="Adenoviral Proteinase, Chain A"/>
    <property type="match status" value="1"/>
</dbReference>
<reference evidence="8" key="1">
    <citation type="submission" date="2025-08" db="UniProtKB">
        <authorList>
            <consortium name="RefSeq"/>
        </authorList>
    </citation>
    <scope>IDENTIFICATION</scope>
    <source>
        <tissue evidence="8">Whole sample</tissue>
    </source>
</reference>
<dbReference type="Proteomes" id="UP000694844">
    <property type="component" value="Chromosome 9"/>
</dbReference>
<keyword evidence="3" id="KW-0378">Hydrolase</keyword>
<dbReference type="GO" id="GO:0006508">
    <property type="term" value="P:proteolysis"/>
    <property type="evidence" value="ECO:0007669"/>
    <property type="project" value="UniProtKB-KW"/>
</dbReference>
<keyword evidence="4" id="KW-0479">Metal-binding</keyword>
<dbReference type="PANTHER" id="PTHR47456">
    <property type="entry name" value="PHD-TYPE DOMAIN-CONTAINING PROTEIN"/>
    <property type="match status" value="1"/>
</dbReference>
<dbReference type="Pfam" id="PF04434">
    <property type="entry name" value="SWIM"/>
    <property type="match status" value="1"/>
</dbReference>
<dbReference type="GO" id="GO:0008270">
    <property type="term" value="F:zinc ion binding"/>
    <property type="evidence" value="ECO:0007669"/>
    <property type="project" value="UniProtKB-KW"/>
</dbReference>
<dbReference type="GO" id="GO:0008234">
    <property type="term" value="F:cysteine-type peptidase activity"/>
    <property type="evidence" value="ECO:0007669"/>
    <property type="project" value="InterPro"/>
</dbReference>